<dbReference type="EMBL" id="AMZH03010513">
    <property type="protein sequence ID" value="RRT54599.1"/>
    <property type="molecule type" value="Genomic_DNA"/>
</dbReference>
<accession>A0A426YSB2</accession>
<organism evidence="1 2">
    <name type="scientific">Ensete ventricosum</name>
    <name type="common">Abyssinian banana</name>
    <name type="synonym">Musa ensete</name>
    <dbReference type="NCBI Taxonomy" id="4639"/>
    <lineage>
        <taxon>Eukaryota</taxon>
        <taxon>Viridiplantae</taxon>
        <taxon>Streptophyta</taxon>
        <taxon>Embryophyta</taxon>
        <taxon>Tracheophyta</taxon>
        <taxon>Spermatophyta</taxon>
        <taxon>Magnoliopsida</taxon>
        <taxon>Liliopsida</taxon>
        <taxon>Zingiberales</taxon>
        <taxon>Musaceae</taxon>
        <taxon>Ensete</taxon>
    </lineage>
</organism>
<dbReference type="AlphaFoldDB" id="A0A426YSB2"/>
<gene>
    <name evidence="1" type="ORF">B296_00035250</name>
</gene>
<name>A0A426YSB2_ENSVE</name>
<evidence type="ECO:0000313" key="2">
    <source>
        <dbReference type="Proteomes" id="UP000287651"/>
    </source>
</evidence>
<comment type="caution">
    <text evidence="1">The sequence shown here is derived from an EMBL/GenBank/DDBJ whole genome shotgun (WGS) entry which is preliminary data.</text>
</comment>
<reference evidence="1 2" key="1">
    <citation type="journal article" date="2014" name="Agronomy (Basel)">
        <title>A Draft Genome Sequence for Ensete ventricosum, the Drought-Tolerant Tree Against Hunger.</title>
        <authorList>
            <person name="Harrison J."/>
            <person name="Moore K.A."/>
            <person name="Paszkiewicz K."/>
            <person name="Jones T."/>
            <person name="Grant M."/>
            <person name="Ambacheew D."/>
            <person name="Muzemil S."/>
            <person name="Studholme D.J."/>
        </authorList>
    </citation>
    <scope>NUCLEOTIDE SEQUENCE [LARGE SCALE GENOMIC DNA]</scope>
</reference>
<sequence length="145" mass="16276">MLGRSQVRASGQGSDDTLGAHREFARGWLRFERCCWELIENSLEVCREVRREFTDRLSGACRVFAGRMLEVRWEFAEGNRELAGGSSERCREFSEEMIGQQTLYVECRSDDCTVTAQVFGQLTVGEPPIPWNQGAFGGLTDDVGG</sequence>
<dbReference type="Proteomes" id="UP000287651">
    <property type="component" value="Unassembled WGS sequence"/>
</dbReference>
<evidence type="ECO:0000313" key="1">
    <source>
        <dbReference type="EMBL" id="RRT54599.1"/>
    </source>
</evidence>
<protein>
    <submittedName>
        <fullName evidence="1">Uncharacterized protein</fullName>
    </submittedName>
</protein>
<proteinExistence type="predicted"/>